<sequence>MKYVFNKGPKLEGRRGLLAGAGVGAVVALAIAGGISASAVPPTATTAPTSTKAPTSTTPSPKSSAASGSVDPNSKSLYPFGQPQGGVAVNTPPPPGEPTLSPAYATKTTTRIYGSNPFEEAVSVSQHIWTSALPENVPANAGNNADRTRAVTLVTPDDPLTDITATPLIHFPDAAPILYVTKNGIPAITLNELKRLGPVGISRFNNVHALLVGAAANPGVESQLKAIGMKYYEVKGADVPQLADNVDKLYGSISNPDFGVATMPGMEDVVVGSMDGKDWQYTLPATHWVAHMPTGLFWVHRNSIPTATIDALKRRGGKARIYLFGGPDQISASVAKQLYQYGEVIRVSNDDPVAFNAPAPDSPEATALAFAKMWDPAGMFGWKITGPGHGFTLVNINDWQGAIASAPLSHLGFHAPLLLTSSASTLPSDLESYFTQVSPSFLNTPADGPYNMTYVLGSWNQVNWDEQVRVDSISEMHNRRVVGSDTGGTYGDSQPGA</sequence>
<name>A0A6L9XWM1_9MICO</name>
<gene>
    <name evidence="2" type="ORF">G3T36_08030</name>
</gene>
<evidence type="ECO:0000313" key="2">
    <source>
        <dbReference type="EMBL" id="NEN05819.1"/>
    </source>
</evidence>
<organism evidence="2 3">
    <name type="scientific">Leifsonia tongyongensis</name>
    <dbReference type="NCBI Taxonomy" id="1268043"/>
    <lineage>
        <taxon>Bacteria</taxon>
        <taxon>Bacillati</taxon>
        <taxon>Actinomycetota</taxon>
        <taxon>Actinomycetes</taxon>
        <taxon>Micrococcales</taxon>
        <taxon>Microbacteriaceae</taxon>
        <taxon>Leifsonia</taxon>
    </lineage>
</organism>
<dbReference type="AlphaFoldDB" id="A0A6L9XWM1"/>
<evidence type="ECO:0008006" key="4">
    <source>
        <dbReference type="Google" id="ProtNLM"/>
    </source>
</evidence>
<evidence type="ECO:0000256" key="1">
    <source>
        <dbReference type="SAM" id="MobiDB-lite"/>
    </source>
</evidence>
<protein>
    <recommendedName>
        <fullName evidence="4">Cell wall-binding repeat-containing protein</fullName>
    </recommendedName>
</protein>
<dbReference type="EMBL" id="JAAGWY010000002">
    <property type="protein sequence ID" value="NEN05819.1"/>
    <property type="molecule type" value="Genomic_DNA"/>
</dbReference>
<proteinExistence type="predicted"/>
<dbReference type="RefSeq" id="WP_163289165.1">
    <property type="nucleotide sequence ID" value="NZ_JAAGWY010000002.1"/>
</dbReference>
<accession>A0A6L9XWM1</accession>
<feature type="compositionally biased region" description="Low complexity" evidence="1">
    <location>
        <begin position="38"/>
        <end position="67"/>
    </location>
</feature>
<dbReference type="Proteomes" id="UP000474967">
    <property type="component" value="Unassembled WGS sequence"/>
</dbReference>
<feature type="region of interest" description="Disordered" evidence="1">
    <location>
        <begin position="38"/>
        <end position="103"/>
    </location>
</feature>
<evidence type="ECO:0000313" key="3">
    <source>
        <dbReference type="Proteomes" id="UP000474967"/>
    </source>
</evidence>
<keyword evidence="3" id="KW-1185">Reference proteome</keyword>
<comment type="caution">
    <text evidence="2">The sequence shown here is derived from an EMBL/GenBank/DDBJ whole genome shotgun (WGS) entry which is preliminary data.</text>
</comment>
<reference evidence="2 3" key="1">
    <citation type="journal article" date="2014" name="J. Microbiol.">
        <title>Diaminobutyricibacter tongyongensis gen. nov., sp. nov. and Homoserinibacter gongjuensis gen. nov., sp. nov. belong to the family Microbacteriaceae.</title>
        <authorList>
            <person name="Kim S.J."/>
            <person name="Ahn J.H."/>
            <person name="Weon H.Y."/>
            <person name="Hamada M."/>
            <person name="Suzuki K."/>
            <person name="Kwon S.W."/>
        </authorList>
    </citation>
    <scope>NUCLEOTIDE SEQUENCE [LARGE SCALE GENOMIC DNA]</scope>
    <source>
        <strain evidence="2 3">NBRC 108724</strain>
    </source>
</reference>